<accession>A0A674HLX8</accession>
<evidence type="ECO:0000256" key="10">
    <source>
        <dbReference type="ARBA" id="ARBA00022741"/>
    </source>
</evidence>
<dbReference type="AlphaFoldDB" id="A0A674HLX8"/>
<keyword evidence="15" id="KW-0829">Tyrosine-protein kinase</keyword>
<keyword evidence="11" id="KW-0418">Kinase</keyword>
<evidence type="ECO:0000256" key="12">
    <source>
        <dbReference type="ARBA" id="ARBA00022840"/>
    </source>
</evidence>
<dbReference type="InterPro" id="IPR008266">
    <property type="entry name" value="Tyr_kinase_AS"/>
</dbReference>
<feature type="domain" description="FERM" evidence="19">
    <location>
        <begin position="56"/>
        <end position="387"/>
    </location>
</feature>
<dbReference type="InterPro" id="IPR019749">
    <property type="entry name" value="Band_41_domain"/>
</dbReference>
<evidence type="ECO:0000256" key="6">
    <source>
        <dbReference type="ARBA" id="ARBA00022475"/>
    </source>
</evidence>
<dbReference type="InParanoid" id="A0A674HLX8"/>
<dbReference type="GO" id="GO:0005925">
    <property type="term" value="C:focal adhesion"/>
    <property type="evidence" value="ECO:0007669"/>
    <property type="project" value="UniProtKB-SubCell"/>
</dbReference>
<dbReference type="PROSITE" id="PS00109">
    <property type="entry name" value="PROTEIN_KINASE_TYR"/>
    <property type="match status" value="1"/>
</dbReference>
<keyword evidence="9" id="KW-0808">Transferase</keyword>
<dbReference type="GO" id="GO:0005737">
    <property type="term" value="C:cytoplasm"/>
    <property type="evidence" value="ECO:0007669"/>
    <property type="project" value="UniProtKB-SubCell"/>
</dbReference>
<dbReference type="InterPro" id="IPR014352">
    <property type="entry name" value="FERM/acyl-CoA-bd_prot_sf"/>
</dbReference>
<dbReference type="Gene3D" id="2.30.29.30">
    <property type="entry name" value="Pleckstrin-homology domain (PH domain)/Phosphotyrosine-binding domain (PTB)"/>
    <property type="match status" value="1"/>
</dbReference>
<evidence type="ECO:0000256" key="16">
    <source>
        <dbReference type="ARBA" id="ARBA00023273"/>
    </source>
</evidence>
<dbReference type="SUPFAM" id="SSF56112">
    <property type="entry name" value="Protein kinase-like (PK-like)"/>
    <property type="match status" value="1"/>
</dbReference>
<feature type="region of interest" description="Disordered" evidence="17">
    <location>
        <begin position="355"/>
        <end position="450"/>
    </location>
</feature>
<dbReference type="InterPro" id="IPR001245">
    <property type="entry name" value="Ser-Thr/Tyr_kinase_cat_dom"/>
</dbReference>
<evidence type="ECO:0000256" key="3">
    <source>
        <dbReference type="ARBA" id="ARBA00004413"/>
    </source>
</evidence>
<dbReference type="PRINTS" id="PR00109">
    <property type="entry name" value="TYRKINASE"/>
</dbReference>
<dbReference type="Pfam" id="PF21477">
    <property type="entry name" value="FERM_C_FAK1"/>
    <property type="match status" value="1"/>
</dbReference>
<keyword evidence="13" id="KW-0965">Cell junction</keyword>
<dbReference type="InterPro" id="IPR020635">
    <property type="entry name" value="Tyr_kinase_cat_dom"/>
</dbReference>
<name>A0A674HLX8_TAEGU</name>
<evidence type="ECO:0000256" key="9">
    <source>
        <dbReference type="ARBA" id="ARBA00022679"/>
    </source>
</evidence>
<dbReference type="GO" id="GO:0007172">
    <property type="term" value="P:signal complex assembly"/>
    <property type="evidence" value="ECO:0007669"/>
    <property type="project" value="InterPro"/>
</dbReference>
<feature type="region of interest" description="Disordered" evidence="17">
    <location>
        <begin position="767"/>
        <end position="802"/>
    </location>
</feature>
<dbReference type="InterPro" id="IPR041390">
    <property type="entry name" value="FADK_N"/>
</dbReference>
<dbReference type="SMART" id="SM00219">
    <property type="entry name" value="TyrKc"/>
    <property type="match status" value="1"/>
</dbReference>
<dbReference type="InterPro" id="IPR011993">
    <property type="entry name" value="PH-like_dom_sf"/>
</dbReference>
<dbReference type="InterPro" id="IPR000719">
    <property type="entry name" value="Prot_kinase_dom"/>
</dbReference>
<dbReference type="EC" id="2.7.10.2" evidence="5"/>
<evidence type="ECO:0000256" key="17">
    <source>
        <dbReference type="SAM" id="MobiDB-lite"/>
    </source>
</evidence>
<feature type="compositionally biased region" description="Low complexity" evidence="17">
    <location>
        <begin position="11"/>
        <end position="20"/>
    </location>
</feature>
<dbReference type="SUPFAM" id="SSF54236">
    <property type="entry name" value="Ubiquitin-like"/>
    <property type="match status" value="1"/>
</dbReference>
<keyword evidence="12" id="KW-0067">ATP-binding</keyword>
<keyword evidence="16" id="KW-0966">Cell projection</keyword>
<evidence type="ECO:0000256" key="7">
    <source>
        <dbReference type="ARBA" id="ARBA00022490"/>
    </source>
</evidence>
<protein>
    <recommendedName>
        <fullName evidence="5">non-specific protein-tyrosine kinase</fullName>
        <ecNumber evidence="5">2.7.10.2</ecNumber>
    </recommendedName>
</protein>
<dbReference type="GO" id="GO:0042995">
    <property type="term" value="C:cell projection"/>
    <property type="evidence" value="ECO:0007669"/>
    <property type="project" value="UniProtKB-SubCell"/>
</dbReference>
<feature type="region of interest" description="Disordered" evidence="17">
    <location>
        <begin position="1"/>
        <end position="52"/>
    </location>
</feature>
<dbReference type="InterPro" id="IPR029071">
    <property type="entry name" value="Ubiquitin-like_domsf"/>
</dbReference>
<feature type="domain" description="Protein kinase" evidence="18">
    <location>
        <begin position="501"/>
        <end position="761"/>
    </location>
</feature>
<sequence>MSAVPEPPARPRSCSSRSLPGTPEPAGTPDTDPRDHRDQRDPRDHQDHDREQEETRILKVCFYSNSFNLGKNFKLVKCSVATEIREVIGSILQSGRMGPEVRLPACYGLRLKHVKSDEEHWLHPALTVGEVQDKYECLHLEAEWRYDLQIRYLPEDFLERFREDRPTLLYFYQQLRSEYMQSLASKVSEGMALQLGCLELRRFYKDMPHNALDKKSNFEFLEKEVGLDLFFPSQMQENLKPRQLRKMIQQTFQQYAQLREEECILKFLHTLATFTPIDQETFRCQLVQGWNITVDLVIGPKGIRQVTTKDAKVGIPGWGSGALLLPLNSTPTKFPVNSPFPALLPGGIPGYQIHPLLRSGGRSGSAAAGAQREPPGVGHQDVVAGRGGEHGRPHRRLLPPPGRRGDIAPRPPQERSREEAQPPADPGPESRGEALHPFPQPQRGFGNLCGNPGRILEAEIRSAELRDLPRRRGAGPDPGGRILRRGLPGDLHHARETLPVFSSPQILAFPAFGMSHSRVSVSEQSGERVDVAVKTCKEDCSPENREKFLSEAVLMKKLDHPHIVKLIGIAEDEPTWIVMELYPYGELGQYLEQNRRVLAVPTLVLYALQVAKAMAYLEALSCVHRDIAARNVLVASPECVKLGDFGLSRYIEDEEYYKASLSRLPIKWMSPESINFRRFTAASDVWMFGVCVWEILSCGKQPFFWLENRDVIGVLEKGDRLPKPERCPPVLYALLARCWDYDPARRPKFQELVCSLSDIYLMEKELAEEQERSGRNRPPKILEPPEFQEPPPKPSRPQFQAPSQNNLLAPKLQFQEEDFQRPGSREEAQELLWQERRRLEAALERQHKEMLEDQRWLHQEVQSLDPKIFLNSAVPPLLPEKETDYTQFTGPPQKPPRFGAQPPQAAPTARLDRTDDRIYGNVTELVRAVLELKDEIGLVPPEGYILVVKTIGLSLRKLIGSVDAVLPTLPCSAHTEIEGTQKLLNKDLANLIGKTRLAQQNSGTSLGAEFRRQMLTAAHALAVDAKNLLDAVDQAKLQARLAKPCSE</sequence>
<dbReference type="SMART" id="SM00295">
    <property type="entry name" value="B41"/>
    <property type="match status" value="1"/>
</dbReference>
<evidence type="ECO:0000256" key="8">
    <source>
        <dbReference type="ARBA" id="ARBA00022553"/>
    </source>
</evidence>
<evidence type="ECO:0000256" key="5">
    <source>
        <dbReference type="ARBA" id="ARBA00011903"/>
    </source>
</evidence>
<keyword evidence="21" id="KW-1185">Reference proteome</keyword>
<dbReference type="GO" id="GO:0007165">
    <property type="term" value="P:signal transduction"/>
    <property type="evidence" value="ECO:0007669"/>
    <property type="project" value="UniProtKB-ARBA"/>
</dbReference>
<feature type="region of interest" description="Disordered" evidence="17">
    <location>
        <begin position="886"/>
        <end position="907"/>
    </location>
</feature>
<evidence type="ECO:0000256" key="4">
    <source>
        <dbReference type="ARBA" id="ARBA00004496"/>
    </source>
</evidence>
<dbReference type="CDD" id="cd14473">
    <property type="entry name" value="FERM_B-lobe"/>
    <property type="match status" value="1"/>
</dbReference>
<dbReference type="SUPFAM" id="SSF50729">
    <property type="entry name" value="PH domain-like"/>
    <property type="match status" value="1"/>
</dbReference>
<keyword evidence="6" id="KW-1003">Cell membrane</keyword>
<evidence type="ECO:0000313" key="21">
    <source>
        <dbReference type="Proteomes" id="UP000007754"/>
    </source>
</evidence>
<dbReference type="Gene3D" id="3.30.200.20">
    <property type="entry name" value="Phosphorylase Kinase, domain 1"/>
    <property type="match status" value="1"/>
</dbReference>
<dbReference type="SUPFAM" id="SSF47031">
    <property type="entry name" value="Second domain of FERM"/>
    <property type="match status" value="1"/>
</dbReference>
<comment type="subcellular location">
    <subcellularLocation>
        <location evidence="1">Cell junction</location>
        <location evidence="1">Focal adhesion</location>
    </subcellularLocation>
    <subcellularLocation>
        <location evidence="3">Cell membrane</location>
        <topology evidence="3">Peripheral membrane protein</topology>
        <orientation evidence="3">Cytoplasmic side</orientation>
    </subcellularLocation>
    <subcellularLocation>
        <location evidence="2">Cell projection</location>
    </subcellularLocation>
    <subcellularLocation>
        <location evidence="4">Cytoplasm</location>
    </subcellularLocation>
</comment>
<proteinExistence type="predicted"/>
<keyword evidence="7" id="KW-0963">Cytoplasm</keyword>
<evidence type="ECO:0000259" key="18">
    <source>
        <dbReference type="PROSITE" id="PS50011"/>
    </source>
</evidence>
<dbReference type="SUPFAM" id="SSF68993">
    <property type="entry name" value="FAT domain of focal adhesion kinase"/>
    <property type="match status" value="1"/>
</dbReference>
<dbReference type="GO" id="GO:0005524">
    <property type="term" value="F:ATP binding"/>
    <property type="evidence" value="ECO:0007669"/>
    <property type="project" value="UniProtKB-KW"/>
</dbReference>
<dbReference type="InterPro" id="IPR035963">
    <property type="entry name" value="FERM_2"/>
</dbReference>
<dbReference type="Ensembl" id="ENSTGUT00000046161.1">
    <property type="protein sequence ID" value="ENSTGUP00000036003.1"/>
    <property type="gene ID" value="ENSTGUG00000027137.1"/>
</dbReference>
<evidence type="ECO:0000256" key="13">
    <source>
        <dbReference type="ARBA" id="ARBA00022949"/>
    </source>
</evidence>
<evidence type="ECO:0000256" key="15">
    <source>
        <dbReference type="ARBA" id="ARBA00023137"/>
    </source>
</evidence>
<dbReference type="FunFam" id="1.10.510.10:FF:000027">
    <property type="entry name" value="Receptor protein-tyrosine kinase"/>
    <property type="match status" value="1"/>
</dbReference>
<dbReference type="Pfam" id="PF00373">
    <property type="entry name" value="FERM_M"/>
    <property type="match status" value="1"/>
</dbReference>
<evidence type="ECO:0000256" key="2">
    <source>
        <dbReference type="ARBA" id="ARBA00004316"/>
    </source>
</evidence>
<dbReference type="InterPro" id="IPR005189">
    <property type="entry name" value="Focal_adhesion_kin_target_dom"/>
</dbReference>
<evidence type="ECO:0000313" key="20">
    <source>
        <dbReference type="Ensembl" id="ENSTGUP00000036003.1"/>
    </source>
</evidence>
<dbReference type="PROSITE" id="PS50011">
    <property type="entry name" value="PROTEIN_KINASE_DOM"/>
    <property type="match status" value="1"/>
</dbReference>
<dbReference type="GO" id="GO:0005886">
    <property type="term" value="C:plasma membrane"/>
    <property type="evidence" value="ECO:0007669"/>
    <property type="project" value="UniProtKB-SubCell"/>
</dbReference>
<keyword evidence="8" id="KW-0597">Phosphoprotein</keyword>
<feature type="compositionally biased region" description="Low complexity" evidence="17">
    <location>
        <begin position="358"/>
        <end position="370"/>
    </location>
</feature>
<dbReference type="Gene3D" id="3.10.20.90">
    <property type="entry name" value="Phosphatidylinositol 3-kinase Catalytic Subunit, Chain A, domain 1"/>
    <property type="match status" value="1"/>
</dbReference>
<organism evidence="20 21">
    <name type="scientific">Taeniopygia guttata</name>
    <name type="common">Zebra finch</name>
    <name type="synonym">Poephila guttata</name>
    <dbReference type="NCBI Taxonomy" id="59729"/>
    <lineage>
        <taxon>Eukaryota</taxon>
        <taxon>Metazoa</taxon>
        <taxon>Chordata</taxon>
        <taxon>Craniata</taxon>
        <taxon>Vertebrata</taxon>
        <taxon>Euteleostomi</taxon>
        <taxon>Archelosauria</taxon>
        <taxon>Archosauria</taxon>
        <taxon>Dinosauria</taxon>
        <taxon>Saurischia</taxon>
        <taxon>Theropoda</taxon>
        <taxon>Coelurosauria</taxon>
        <taxon>Aves</taxon>
        <taxon>Neognathae</taxon>
        <taxon>Neoaves</taxon>
        <taxon>Telluraves</taxon>
        <taxon>Australaves</taxon>
        <taxon>Passeriformes</taxon>
        <taxon>Passeroidea</taxon>
        <taxon>Estrildidae</taxon>
        <taxon>Estrildinae</taxon>
        <taxon>Taeniopygia</taxon>
    </lineage>
</organism>
<dbReference type="PROSITE" id="PS50057">
    <property type="entry name" value="FERM_3"/>
    <property type="match status" value="1"/>
</dbReference>
<feature type="compositionally biased region" description="Pro residues" evidence="17">
    <location>
        <begin position="1"/>
        <end position="10"/>
    </location>
</feature>
<dbReference type="Pfam" id="PF18038">
    <property type="entry name" value="FERM_N_2"/>
    <property type="match status" value="1"/>
</dbReference>
<reference evidence="20" key="3">
    <citation type="submission" date="2025-09" db="UniProtKB">
        <authorList>
            <consortium name="Ensembl"/>
        </authorList>
    </citation>
    <scope>IDENTIFICATION</scope>
</reference>
<dbReference type="Pfam" id="PF03623">
    <property type="entry name" value="Focal_AT"/>
    <property type="match status" value="1"/>
</dbReference>
<evidence type="ECO:0000256" key="14">
    <source>
        <dbReference type="ARBA" id="ARBA00023136"/>
    </source>
</evidence>
<reference evidence="20 21" key="1">
    <citation type="journal article" date="2010" name="Nature">
        <title>The genome of a songbird.</title>
        <authorList>
            <person name="Warren W.C."/>
            <person name="Clayton D.F."/>
            <person name="Ellegren H."/>
            <person name="Arnold A.P."/>
            <person name="Hillier L.W."/>
            <person name="Kunstner A."/>
            <person name="Searle S."/>
            <person name="White S."/>
            <person name="Vilella A.J."/>
            <person name="Fairley S."/>
            <person name="Heger A."/>
            <person name="Kong L."/>
            <person name="Ponting C.P."/>
            <person name="Jarvis E.D."/>
            <person name="Mello C.V."/>
            <person name="Minx P."/>
            <person name="Lovell P."/>
            <person name="Velho T.A."/>
            <person name="Ferris M."/>
            <person name="Balakrishnan C.N."/>
            <person name="Sinha S."/>
            <person name="Blatti C."/>
            <person name="London S.E."/>
            <person name="Li Y."/>
            <person name="Lin Y.C."/>
            <person name="George J."/>
            <person name="Sweedler J."/>
            <person name="Southey B."/>
            <person name="Gunaratne P."/>
            <person name="Watson M."/>
            <person name="Nam K."/>
            <person name="Backstrom N."/>
            <person name="Smeds L."/>
            <person name="Nabholz B."/>
            <person name="Itoh Y."/>
            <person name="Whitney O."/>
            <person name="Pfenning A.R."/>
            <person name="Howard J."/>
            <person name="Volker M."/>
            <person name="Skinner B.M."/>
            <person name="Griffin D.K."/>
            <person name="Ye L."/>
            <person name="McLaren W.M."/>
            <person name="Flicek P."/>
            <person name="Quesada V."/>
            <person name="Velasco G."/>
            <person name="Lopez-Otin C."/>
            <person name="Puente X.S."/>
            <person name="Olender T."/>
            <person name="Lancet D."/>
            <person name="Smit A.F."/>
            <person name="Hubley R."/>
            <person name="Konkel M.K."/>
            <person name="Walker J.A."/>
            <person name="Batzer M.A."/>
            <person name="Gu W."/>
            <person name="Pollock D.D."/>
            <person name="Chen L."/>
            <person name="Cheng Z."/>
            <person name="Eichler E.E."/>
            <person name="Stapley J."/>
            <person name="Slate J."/>
            <person name="Ekblom R."/>
            <person name="Birkhead T."/>
            <person name="Burke T."/>
            <person name="Burt D."/>
            <person name="Scharff C."/>
            <person name="Adam I."/>
            <person name="Richard H."/>
            <person name="Sultan M."/>
            <person name="Soldatov A."/>
            <person name="Lehrach H."/>
            <person name="Edwards S.V."/>
            <person name="Yang S.P."/>
            <person name="Li X."/>
            <person name="Graves T."/>
            <person name="Fulton L."/>
            <person name="Nelson J."/>
            <person name="Chinwalla A."/>
            <person name="Hou S."/>
            <person name="Mardis E.R."/>
            <person name="Wilson R.K."/>
        </authorList>
    </citation>
    <scope>NUCLEOTIDE SEQUENCE [LARGE SCALE GENOMIC DNA]</scope>
</reference>
<dbReference type="InterPro" id="IPR000299">
    <property type="entry name" value="FERM_domain"/>
</dbReference>
<dbReference type="FunFam" id="3.10.20.90:FF:000080">
    <property type="entry name" value="protein-tyrosine kinase 2-beta isoform X1"/>
    <property type="match status" value="1"/>
</dbReference>
<dbReference type="InterPro" id="IPR019748">
    <property type="entry name" value="FERM_central"/>
</dbReference>
<dbReference type="FunFam" id="1.20.80.10:FF:000004">
    <property type="entry name" value="Protein-tyrosine kinase 2-beta isoform 1"/>
    <property type="match status" value="1"/>
</dbReference>
<dbReference type="InterPro" id="IPR011009">
    <property type="entry name" value="Kinase-like_dom_sf"/>
</dbReference>
<feature type="compositionally biased region" description="Basic and acidic residues" evidence="17">
    <location>
        <begin position="403"/>
        <end position="420"/>
    </location>
</feature>
<evidence type="ECO:0000256" key="1">
    <source>
        <dbReference type="ARBA" id="ARBA00004246"/>
    </source>
</evidence>
<dbReference type="PANTHER" id="PTHR46221:SF11">
    <property type="entry name" value="NON-SPECIFIC PROTEIN-TYROSINE KINASE"/>
    <property type="match status" value="1"/>
</dbReference>
<dbReference type="Proteomes" id="UP000007754">
    <property type="component" value="Chromosome 3"/>
</dbReference>
<feature type="compositionally biased region" description="Basic and acidic residues" evidence="17">
    <location>
        <begin position="31"/>
        <end position="52"/>
    </location>
</feature>
<reference evidence="20" key="2">
    <citation type="submission" date="2025-08" db="UniProtKB">
        <authorList>
            <consortium name="Ensembl"/>
        </authorList>
    </citation>
    <scope>IDENTIFICATION</scope>
</reference>
<evidence type="ECO:0000259" key="19">
    <source>
        <dbReference type="PROSITE" id="PS50057"/>
    </source>
</evidence>
<dbReference type="InterPro" id="IPR036137">
    <property type="entry name" value="Focal_adhe_kin_target_dom_sf"/>
</dbReference>
<dbReference type="GO" id="GO:0004715">
    <property type="term" value="F:non-membrane spanning protein tyrosine kinase activity"/>
    <property type="evidence" value="ECO:0007669"/>
    <property type="project" value="UniProtKB-EC"/>
</dbReference>
<dbReference type="Gene3D" id="1.20.120.330">
    <property type="entry name" value="Nucleotidyltransferases domain 2"/>
    <property type="match status" value="1"/>
</dbReference>
<dbReference type="GO" id="GO:0008284">
    <property type="term" value="P:positive regulation of cell population proliferation"/>
    <property type="evidence" value="ECO:0007669"/>
    <property type="project" value="UniProtKB-ARBA"/>
</dbReference>
<evidence type="ECO:0000256" key="11">
    <source>
        <dbReference type="ARBA" id="ARBA00022777"/>
    </source>
</evidence>
<keyword evidence="10" id="KW-0547">Nucleotide-binding</keyword>
<dbReference type="GeneTree" id="ENSGT00940000157269"/>
<dbReference type="InterPro" id="IPR049385">
    <property type="entry name" value="FAK1-like_FERM_C"/>
</dbReference>
<dbReference type="Pfam" id="PF07714">
    <property type="entry name" value="PK_Tyr_Ser-Thr"/>
    <property type="match status" value="1"/>
</dbReference>
<dbReference type="Gene3D" id="1.10.510.10">
    <property type="entry name" value="Transferase(Phosphotransferase) domain 1"/>
    <property type="match status" value="1"/>
</dbReference>
<dbReference type="Gene3D" id="1.20.80.10">
    <property type="match status" value="1"/>
</dbReference>
<dbReference type="PANTHER" id="PTHR46221">
    <property type="entry name" value="FERM AND PDZ DOMAIN-CONTAINING PROTEIN FAMILY MEMBER"/>
    <property type="match status" value="1"/>
</dbReference>
<keyword evidence="14" id="KW-0472">Membrane</keyword>